<keyword evidence="3" id="KW-1185">Reference proteome</keyword>
<feature type="region of interest" description="Disordered" evidence="1">
    <location>
        <begin position="1"/>
        <end position="50"/>
    </location>
</feature>
<organism evidence="2 3">
    <name type="scientific">Actinokineospora spheciospongiae</name>
    <dbReference type="NCBI Taxonomy" id="909613"/>
    <lineage>
        <taxon>Bacteria</taxon>
        <taxon>Bacillati</taxon>
        <taxon>Actinomycetota</taxon>
        <taxon>Actinomycetes</taxon>
        <taxon>Pseudonocardiales</taxon>
        <taxon>Pseudonocardiaceae</taxon>
        <taxon>Actinokineospora</taxon>
    </lineage>
</organism>
<dbReference type="AlphaFoldDB" id="W7IG86"/>
<protein>
    <submittedName>
        <fullName evidence="2">Uncharacterized protein</fullName>
    </submittedName>
</protein>
<evidence type="ECO:0000256" key="1">
    <source>
        <dbReference type="SAM" id="MobiDB-lite"/>
    </source>
</evidence>
<dbReference type="EMBL" id="AYXG01000183">
    <property type="protein sequence ID" value="EWC59910.1"/>
    <property type="molecule type" value="Genomic_DNA"/>
</dbReference>
<dbReference type="Proteomes" id="UP000019277">
    <property type="component" value="Unassembled WGS sequence"/>
</dbReference>
<sequence>MPIDEQQAPGGGRGGGGSAGLSLGGHAASLGWSTDSPASAGLASPDRRAP</sequence>
<comment type="caution">
    <text evidence="2">The sequence shown here is derived from an EMBL/GenBank/DDBJ whole genome shotgun (WGS) entry which is preliminary data.</text>
</comment>
<evidence type="ECO:0000313" key="3">
    <source>
        <dbReference type="Proteomes" id="UP000019277"/>
    </source>
</evidence>
<dbReference type="STRING" id="909613.UO65_4770"/>
<accession>W7IG86</accession>
<reference evidence="2 3" key="1">
    <citation type="journal article" date="2014" name="Genome Announc.">
        <title>Draft Genome Sequence of the Antitrypanosomally Active Sponge-Associated Bacterium Actinokineospora sp. Strain EG49.</title>
        <authorList>
            <person name="Harjes J."/>
            <person name="Ryu T."/>
            <person name="Abdelmohsen U.R."/>
            <person name="Moitinho-Silva L."/>
            <person name="Horn H."/>
            <person name="Ravasi T."/>
            <person name="Hentschel U."/>
        </authorList>
    </citation>
    <scope>NUCLEOTIDE SEQUENCE [LARGE SCALE GENOMIC DNA]</scope>
    <source>
        <strain evidence="2 3">EG49</strain>
    </source>
</reference>
<name>W7IG86_9PSEU</name>
<feature type="compositionally biased region" description="Gly residues" evidence="1">
    <location>
        <begin position="9"/>
        <end position="23"/>
    </location>
</feature>
<gene>
    <name evidence="2" type="ORF">UO65_4770</name>
</gene>
<evidence type="ECO:0000313" key="2">
    <source>
        <dbReference type="EMBL" id="EWC59910.1"/>
    </source>
</evidence>
<proteinExistence type="predicted"/>